<feature type="domain" description="PpiC" evidence="3">
    <location>
        <begin position="172"/>
        <end position="262"/>
    </location>
</feature>
<keyword evidence="1" id="KW-0697">Rotamase</keyword>
<dbReference type="Proteomes" id="UP000325292">
    <property type="component" value="Chromosome"/>
</dbReference>
<dbReference type="Gene3D" id="3.10.50.40">
    <property type="match status" value="1"/>
</dbReference>
<dbReference type="InterPro" id="IPR027304">
    <property type="entry name" value="Trigger_fact/SurA_dom_sf"/>
</dbReference>
<evidence type="ECO:0000256" key="1">
    <source>
        <dbReference type="PROSITE-ProRule" id="PRU00278"/>
    </source>
</evidence>
<dbReference type="SUPFAM" id="SSF109998">
    <property type="entry name" value="Triger factor/SurA peptide-binding domain-like"/>
    <property type="match status" value="1"/>
</dbReference>
<evidence type="ECO:0000256" key="2">
    <source>
        <dbReference type="SAM" id="SignalP"/>
    </source>
</evidence>
<evidence type="ECO:0000313" key="5">
    <source>
        <dbReference type="Proteomes" id="UP000325292"/>
    </source>
</evidence>
<evidence type="ECO:0000313" key="4">
    <source>
        <dbReference type="EMBL" id="AUW92798.1"/>
    </source>
</evidence>
<feature type="signal peptide" evidence="2">
    <location>
        <begin position="1"/>
        <end position="20"/>
    </location>
</feature>
<dbReference type="PANTHER" id="PTHR47245">
    <property type="entry name" value="PEPTIDYLPROLYL ISOMERASE"/>
    <property type="match status" value="1"/>
</dbReference>
<dbReference type="Pfam" id="PF13616">
    <property type="entry name" value="Rotamase_3"/>
    <property type="match status" value="1"/>
</dbReference>
<accession>A0ABM6RN54</accession>
<dbReference type="InterPro" id="IPR046357">
    <property type="entry name" value="PPIase_dom_sf"/>
</dbReference>
<proteinExistence type="predicted"/>
<reference evidence="4 5" key="1">
    <citation type="journal article" date="2019" name="Sci. Rep.">
        <title>Sulfobacillus thermotolerans: new insights into resistance and metabolic capacities of acidophilic chemolithotrophs.</title>
        <authorList>
            <person name="Panyushkina A.E."/>
            <person name="Babenko V.V."/>
            <person name="Nikitina A.S."/>
            <person name="Selezneva O.V."/>
            <person name="Tsaplina I.A."/>
            <person name="Letarova M.A."/>
            <person name="Kostryukova E.S."/>
            <person name="Letarov A.V."/>
        </authorList>
    </citation>
    <scope>NUCLEOTIDE SEQUENCE [LARGE SCALE GENOMIC DNA]</scope>
    <source>
        <strain evidence="4 5">Kr1</strain>
    </source>
</reference>
<feature type="chain" id="PRO_5045788909" description="PpiC domain-containing protein" evidence="2">
    <location>
        <begin position="21"/>
        <end position="307"/>
    </location>
</feature>
<gene>
    <name evidence="4" type="ORF">BXT84_01540</name>
</gene>
<dbReference type="PROSITE" id="PS50198">
    <property type="entry name" value="PPIC_PPIASE_2"/>
    <property type="match status" value="1"/>
</dbReference>
<dbReference type="EMBL" id="CP019454">
    <property type="protein sequence ID" value="AUW92798.1"/>
    <property type="molecule type" value="Genomic_DNA"/>
</dbReference>
<name>A0ABM6RN54_9FIRM</name>
<evidence type="ECO:0000259" key="3">
    <source>
        <dbReference type="PROSITE" id="PS50198"/>
    </source>
</evidence>
<keyword evidence="2" id="KW-0732">Signal</keyword>
<dbReference type="InterPro" id="IPR000297">
    <property type="entry name" value="PPIase_PpiC"/>
</dbReference>
<dbReference type="SUPFAM" id="SSF54534">
    <property type="entry name" value="FKBP-like"/>
    <property type="match status" value="1"/>
</dbReference>
<keyword evidence="1" id="KW-0413">Isomerase</keyword>
<protein>
    <recommendedName>
        <fullName evidence="3">PpiC domain-containing protein</fullName>
    </recommendedName>
</protein>
<organism evidence="4 5">
    <name type="scientific">Sulfobacillus thermotolerans</name>
    <dbReference type="NCBI Taxonomy" id="338644"/>
    <lineage>
        <taxon>Bacteria</taxon>
        <taxon>Bacillati</taxon>
        <taxon>Bacillota</taxon>
        <taxon>Clostridia</taxon>
        <taxon>Eubacteriales</taxon>
        <taxon>Clostridiales Family XVII. Incertae Sedis</taxon>
        <taxon>Sulfobacillus</taxon>
    </lineage>
</organism>
<sequence>MGNKKAAKVIWGLALGVALAGCGPSPSQTVAIVNGEKITQAQWDTILRSNALMTGQTPNFDPRWQKPQLSTYANQLAIIQYSQHHHWLTPQAATTQASATIAQAVRAHFGNRAALFAVLHRYQIGPGDLMSYVKSQMWLMAAFHHVTQKVPAPSATAVQAFYAHHLSEFQTPKEVLAREIVLPSSSQAASVMYQWTHGAHFAALAQKYSIDRANRMAGGTMGWVWVKGDVTSPSQVFLAEHSPGHSGIVHTRLGYAIIEVQAVQGGTPLPLSTAFNGAKEQLWQASRSNVFDQWSAPIIRRAHVTLL</sequence>
<dbReference type="InterPro" id="IPR050245">
    <property type="entry name" value="PrsA_foldase"/>
</dbReference>
<dbReference type="PROSITE" id="PS51257">
    <property type="entry name" value="PROKAR_LIPOPROTEIN"/>
    <property type="match status" value="1"/>
</dbReference>
<dbReference type="PANTHER" id="PTHR47245:SF2">
    <property type="entry name" value="PEPTIDYL-PROLYL CIS-TRANS ISOMERASE HP_0175-RELATED"/>
    <property type="match status" value="1"/>
</dbReference>
<keyword evidence="5" id="KW-1185">Reference proteome</keyword>